<reference evidence="11" key="2">
    <citation type="submission" date="2025-08" db="UniProtKB">
        <authorList>
            <consortium name="RefSeq"/>
        </authorList>
    </citation>
    <scope>IDENTIFICATION</scope>
    <source>
        <strain evidence="11">S238N-H82</strain>
        <tissue evidence="11">Testes</tissue>
    </source>
</reference>
<dbReference type="SUPFAM" id="SSF81321">
    <property type="entry name" value="Family A G protein-coupled receptor-like"/>
    <property type="match status" value="1"/>
</dbReference>
<dbReference type="RefSeq" id="XP_035670122.1">
    <property type="nucleotide sequence ID" value="XM_035814229.1"/>
</dbReference>
<protein>
    <submittedName>
        <fullName evidence="11">Neuropeptide FF receptor 1-like</fullName>
    </submittedName>
</protein>
<dbReference type="AlphaFoldDB" id="A0A9J7KTZ9"/>
<dbReference type="OrthoDB" id="5975505at2759"/>
<dbReference type="InterPro" id="IPR000276">
    <property type="entry name" value="GPCR_Rhodpsn"/>
</dbReference>
<evidence type="ECO:0000259" key="9">
    <source>
        <dbReference type="PROSITE" id="PS50262"/>
    </source>
</evidence>
<evidence type="ECO:0000313" key="11">
    <source>
        <dbReference type="RefSeq" id="XP_035670122.1"/>
    </source>
</evidence>
<keyword evidence="6 7" id="KW-0675">Receptor</keyword>
<evidence type="ECO:0000256" key="8">
    <source>
        <dbReference type="SAM" id="Phobius"/>
    </source>
</evidence>
<sequence length="374" mass="42322">MANLPSWINFYPDNSTATNSTTSDYDELLSLKYKIGVVMIVICGLCYVVICLMCIVFNGLLCWLIWKTPEEHKSTDYFILNLAISDLLVGIFCIPFTLINHIYTENQLGDVMCKMTPFIQGTAVGSSVFTLAAVAVDRCRMLFSAPGSHFTGRQVAVTVGTIWVASTATMLPQALYRHETAFFIPPLGRSISLCVEDWPLIQLYTLLLFVICYLVPLLVTGGLYITICIHLWYKRPPGEDDAARQKTQKMKQVIKMLITIVAMFALSWLPLYACWILEDFGRLAFGERVIMMSYVNPIAHLLAFSNSCVNPVVFVYFRPQLRREGCQALYAWCVCGTKRHPGPAQPAAQRQVAMQALRQDAMRQHRKLQRLQYV</sequence>
<name>A0A9J7KTZ9_BRAFL</name>
<evidence type="ECO:0000256" key="2">
    <source>
        <dbReference type="ARBA" id="ARBA00022475"/>
    </source>
</evidence>
<dbReference type="PANTHER" id="PTHR24241">
    <property type="entry name" value="NEUROPEPTIDE RECEPTOR-RELATED G-PROTEIN COUPLED RECEPTOR"/>
    <property type="match status" value="1"/>
</dbReference>
<feature type="transmembrane region" description="Helical" evidence="8">
    <location>
        <begin position="206"/>
        <end position="233"/>
    </location>
</feature>
<dbReference type="GO" id="GO:0004930">
    <property type="term" value="F:G protein-coupled receptor activity"/>
    <property type="evidence" value="ECO:0000318"/>
    <property type="project" value="GO_Central"/>
</dbReference>
<keyword evidence="7" id="KW-0807">Transducer</keyword>
<keyword evidence="7" id="KW-0297">G-protein coupled receptor</keyword>
<proteinExistence type="inferred from homology"/>
<evidence type="ECO:0000256" key="1">
    <source>
        <dbReference type="ARBA" id="ARBA00004651"/>
    </source>
</evidence>
<evidence type="ECO:0000256" key="5">
    <source>
        <dbReference type="ARBA" id="ARBA00023136"/>
    </source>
</evidence>
<organism evidence="10 11">
    <name type="scientific">Branchiostoma floridae</name>
    <name type="common">Florida lancelet</name>
    <name type="synonym">Amphioxus</name>
    <dbReference type="NCBI Taxonomy" id="7739"/>
    <lineage>
        <taxon>Eukaryota</taxon>
        <taxon>Metazoa</taxon>
        <taxon>Chordata</taxon>
        <taxon>Cephalochordata</taxon>
        <taxon>Leptocardii</taxon>
        <taxon>Amphioxiformes</taxon>
        <taxon>Branchiostomatidae</taxon>
        <taxon>Branchiostoma</taxon>
    </lineage>
</organism>
<comment type="subcellular location">
    <subcellularLocation>
        <location evidence="1">Cell membrane</location>
        <topology evidence="1">Multi-pass membrane protein</topology>
    </subcellularLocation>
</comment>
<dbReference type="Proteomes" id="UP000001554">
    <property type="component" value="Chromosome 3"/>
</dbReference>
<evidence type="ECO:0000313" key="10">
    <source>
        <dbReference type="Proteomes" id="UP000001554"/>
    </source>
</evidence>
<feature type="transmembrane region" description="Helical" evidence="8">
    <location>
        <begin position="253"/>
        <end position="278"/>
    </location>
</feature>
<dbReference type="Gene3D" id="1.20.1070.10">
    <property type="entry name" value="Rhodopsin 7-helix transmembrane proteins"/>
    <property type="match status" value="1"/>
</dbReference>
<keyword evidence="5 8" id="KW-0472">Membrane</keyword>
<dbReference type="GO" id="GO:0005886">
    <property type="term" value="C:plasma membrane"/>
    <property type="evidence" value="ECO:0000318"/>
    <property type="project" value="GO_Central"/>
</dbReference>
<keyword evidence="2" id="KW-1003">Cell membrane</keyword>
<gene>
    <name evidence="11" type="primary">LOC118411746</name>
</gene>
<dbReference type="InterPro" id="IPR017452">
    <property type="entry name" value="GPCR_Rhodpsn_7TM"/>
</dbReference>
<dbReference type="PROSITE" id="PS50262">
    <property type="entry name" value="G_PROTEIN_RECEP_F1_2"/>
    <property type="match status" value="1"/>
</dbReference>
<feature type="transmembrane region" description="Helical" evidence="8">
    <location>
        <begin position="298"/>
        <end position="317"/>
    </location>
</feature>
<dbReference type="KEGG" id="bfo:118411746"/>
<dbReference type="PANTHER" id="PTHR24241:SF76">
    <property type="entry name" value="NEUROPEPTIDE SIFAMIDE RECEPTOR"/>
    <property type="match status" value="1"/>
</dbReference>
<dbReference type="GO" id="GO:0032870">
    <property type="term" value="P:cellular response to hormone stimulus"/>
    <property type="evidence" value="ECO:0000318"/>
    <property type="project" value="GO_Central"/>
</dbReference>
<accession>A0A9J7KTZ9</accession>
<keyword evidence="10" id="KW-1185">Reference proteome</keyword>
<comment type="similarity">
    <text evidence="7">Belongs to the G-protein coupled receptor 1 family.</text>
</comment>
<evidence type="ECO:0000256" key="6">
    <source>
        <dbReference type="ARBA" id="ARBA00023170"/>
    </source>
</evidence>
<dbReference type="OMA" id="YACWILE"/>
<feature type="transmembrane region" description="Helical" evidence="8">
    <location>
        <begin position="118"/>
        <end position="136"/>
    </location>
</feature>
<reference evidence="10" key="1">
    <citation type="journal article" date="2020" name="Nat. Ecol. Evol.">
        <title>Deeply conserved synteny resolves early events in vertebrate evolution.</title>
        <authorList>
            <person name="Simakov O."/>
            <person name="Marletaz F."/>
            <person name="Yue J.X."/>
            <person name="O'Connell B."/>
            <person name="Jenkins J."/>
            <person name="Brandt A."/>
            <person name="Calef R."/>
            <person name="Tung C.H."/>
            <person name="Huang T.K."/>
            <person name="Schmutz J."/>
            <person name="Satoh N."/>
            <person name="Yu J.K."/>
            <person name="Putnam N.H."/>
            <person name="Green R.E."/>
            <person name="Rokhsar D.S."/>
        </authorList>
    </citation>
    <scope>NUCLEOTIDE SEQUENCE [LARGE SCALE GENOMIC DNA]</scope>
    <source>
        <strain evidence="10">S238N-H82</strain>
    </source>
</reference>
<dbReference type="PROSITE" id="PS00237">
    <property type="entry name" value="G_PROTEIN_RECEP_F1_1"/>
    <property type="match status" value="1"/>
</dbReference>
<keyword evidence="4 8" id="KW-1133">Transmembrane helix</keyword>
<feature type="transmembrane region" description="Helical" evidence="8">
    <location>
        <begin position="156"/>
        <end position="176"/>
    </location>
</feature>
<evidence type="ECO:0000256" key="7">
    <source>
        <dbReference type="RuleBase" id="RU000688"/>
    </source>
</evidence>
<dbReference type="PRINTS" id="PR00237">
    <property type="entry name" value="GPCRRHODOPSN"/>
</dbReference>
<keyword evidence="3 7" id="KW-0812">Transmembrane</keyword>
<dbReference type="Pfam" id="PF00001">
    <property type="entry name" value="7tm_1"/>
    <property type="match status" value="1"/>
</dbReference>
<feature type="transmembrane region" description="Helical" evidence="8">
    <location>
        <begin position="35"/>
        <end position="66"/>
    </location>
</feature>
<feature type="transmembrane region" description="Helical" evidence="8">
    <location>
        <begin position="78"/>
        <end position="98"/>
    </location>
</feature>
<dbReference type="GO" id="GO:0007186">
    <property type="term" value="P:G protein-coupled receptor signaling pathway"/>
    <property type="evidence" value="ECO:0000318"/>
    <property type="project" value="GO_Central"/>
</dbReference>
<feature type="domain" description="G-protein coupled receptors family 1 profile" evidence="9">
    <location>
        <begin position="57"/>
        <end position="314"/>
    </location>
</feature>
<evidence type="ECO:0000256" key="4">
    <source>
        <dbReference type="ARBA" id="ARBA00022989"/>
    </source>
</evidence>
<evidence type="ECO:0000256" key="3">
    <source>
        <dbReference type="ARBA" id="ARBA00022692"/>
    </source>
</evidence>
<dbReference type="GeneID" id="118411746"/>